<evidence type="ECO:0000313" key="2">
    <source>
        <dbReference type="Proteomes" id="UP001157502"/>
    </source>
</evidence>
<organism evidence="1 2">
    <name type="scientific">Dallia pectoralis</name>
    <name type="common">Alaska blackfish</name>
    <dbReference type="NCBI Taxonomy" id="75939"/>
    <lineage>
        <taxon>Eukaryota</taxon>
        <taxon>Metazoa</taxon>
        <taxon>Chordata</taxon>
        <taxon>Craniata</taxon>
        <taxon>Vertebrata</taxon>
        <taxon>Euteleostomi</taxon>
        <taxon>Actinopterygii</taxon>
        <taxon>Neopterygii</taxon>
        <taxon>Teleostei</taxon>
        <taxon>Protacanthopterygii</taxon>
        <taxon>Esociformes</taxon>
        <taxon>Umbridae</taxon>
        <taxon>Dallia</taxon>
    </lineage>
</organism>
<evidence type="ECO:0000313" key="1">
    <source>
        <dbReference type="EMBL" id="KAJ8016120.1"/>
    </source>
</evidence>
<reference evidence="1" key="1">
    <citation type="submission" date="2021-05" db="EMBL/GenBank/DDBJ databases">
        <authorList>
            <person name="Pan Q."/>
            <person name="Jouanno E."/>
            <person name="Zahm M."/>
            <person name="Klopp C."/>
            <person name="Cabau C."/>
            <person name="Louis A."/>
            <person name="Berthelot C."/>
            <person name="Parey E."/>
            <person name="Roest Crollius H."/>
            <person name="Montfort J."/>
            <person name="Robinson-Rechavi M."/>
            <person name="Bouchez O."/>
            <person name="Lampietro C."/>
            <person name="Lopez Roques C."/>
            <person name="Donnadieu C."/>
            <person name="Postlethwait J."/>
            <person name="Bobe J."/>
            <person name="Dillon D."/>
            <person name="Chandos A."/>
            <person name="von Hippel F."/>
            <person name="Guiguen Y."/>
        </authorList>
    </citation>
    <scope>NUCLEOTIDE SEQUENCE</scope>
    <source>
        <strain evidence="1">YG-Jan2019</strain>
    </source>
</reference>
<comment type="caution">
    <text evidence="1">The sequence shown here is derived from an EMBL/GenBank/DDBJ whole genome shotgun (WGS) entry which is preliminary data.</text>
</comment>
<gene>
    <name evidence="1" type="ORF">DPEC_G00003870</name>
</gene>
<proteinExistence type="predicted"/>
<dbReference type="EMBL" id="CM055728">
    <property type="protein sequence ID" value="KAJ8016120.1"/>
    <property type="molecule type" value="Genomic_DNA"/>
</dbReference>
<sequence>MSAWPPFFEDAHLPLSKAHLRRLIAPPQEEMYKNKYLPVGEVKGSANPLGMCKYLWPPGSQRLWCLGRYFIGLVWPRTWQLRSVCGPQSDRDTSRGLTVPSVSKENNKSTPTCLQGQLKNRVMREQVTA</sequence>
<accession>A0ACC2HKF8</accession>
<name>A0ACC2HKF8_DALPE</name>
<keyword evidence="2" id="KW-1185">Reference proteome</keyword>
<dbReference type="Proteomes" id="UP001157502">
    <property type="component" value="Chromosome 1"/>
</dbReference>
<protein>
    <submittedName>
        <fullName evidence="1">Uncharacterized protein</fullName>
    </submittedName>
</protein>